<keyword evidence="5" id="KW-0489">Methyltransferase</keyword>
<keyword evidence="16" id="KW-1207">Sterol metabolism</keyword>
<dbReference type="PANTHER" id="PTHR24304:SF2">
    <property type="entry name" value="24-HYDROXYCHOLESTEROL 7-ALPHA-HYDROXYLASE"/>
    <property type="match status" value="1"/>
</dbReference>
<keyword evidence="8 26" id="KW-0479">Metal-binding</keyword>
<dbReference type="PANTHER" id="PTHR24304">
    <property type="entry name" value="CYTOCHROME P450 FAMILY 7"/>
    <property type="match status" value="1"/>
</dbReference>
<keyword evidence="11 26" id="KW-0408">Iron</keyword>
<evidence type="ECO:0000256" key="15">
    <source>
        <dbReference type="ARBA" id="ARBA00023136"/>
    </source>
</evidence>
<keyword evidence="12" id="KW-0756">Sterol biosynthesis</keyword>
<evidence type="ECO:0000256" key="23">
    <source>
        <dbReference type="ARBA" id="ARBA00051013"/>
    </source>
</evidence>
<keyword evidence="17" id="KW-0753">Steroid metabolism</keyword>
<dbReference type="AlphaFoldDB" id="A0A804QQM8"/>
<dbReference type="InterPro" id="IPR017972">
    <property type="entry name" value="Cyt_P450_CS"/>
</dbReference>
<dbReference type="Proteomes" id="UP000007305">
    <property type="component" value="Chromosome 8"/>
</dbReference>
<feature type="binding site" description="axial binding residue" evidence="26">
    <location>
        <position position="488"/>
    </location>
    <ligand>
        <name>heme</name>
        <dbReference type="ChEBI" id="CHEBI:30413"/>
    </ligand>
    <ligandPart>
        <name>Fe</name>
        <dbReference type="ChEBI" id="CHEBI:18248"/>
    </ligandPart>
</feature>
<feature type="signal peptide" evidence="28">
    <location>
        <begin position="1"/>
        <end position="19"/>
    </location>
</feature>
<evidence type="ECO:0000313" key="30">
    <source>
        <dbReference type="Proteomes" id="UP000007305"/>
    </source>
</evidence>
<dbReference type="GO" id="GO:0016126">
    <property type="term" value="P:sterol biosynthetic process"/>
    <property type="evidence" value="ECO:0000318"/>
    <property type="project" value="GO_Central"/>
</dbReference>
<dbReference type="InParanoid" id="A0A804QQM8"/>
<dbReference type="EnsemblPlants" id="Zm00001eb349320_T001">
    <property type="protein sequence ID" value="Zm00001eb349320_P001"/>
    <property type="gene ID" value="Zm00001eb349320"/>
</dbReference>
<evidence type="ECO:0000256" key="17">
    <source>
        <dbReference type="ARBA" id="ARBA00023221"/>
    </source>
</evidence>
<evidence type="ECO:0000256" key="19">
    <source>
        <dbReference type="ARBA" id="ARBA00038974"/>
    </source>
</evidence>
<dbReference type="InterPro" id="IPR001128">
    <property type="entry name" value="Cyt_P450"/>
</dbReference>
<evidence type="ECO:0000256" key="26">
    <source>
        <dbReference type="PIRSR" id="PIRSR602403-1"/>
    </source>
</evidence>
<evidence type="ECO:0000256" key="1">
    <source>
        <dbReference type="ARBA" id="ARBA00001971"/>
    </source>
</evidence>
<dbReference type="Gramene" id="Zm00001eb349320_T001">
    <property type="protein sequence ID" value="Zm00001eb349320_P001"/>
    <property type="gene ID" value="Zm00001eb349320"/>
</dbReference>
<keyword evidence="4" id="KW-0444">Lipid biosynthesis</keyword>
<dbReference type="OrthoDB" id="1055148at2759"/>
<protein>
    <recommendedName>
        <fullName evidence="25">Obtusifoliol 14-alpha demethylase</fullName>
        <ecNumber evidence="19">1.14.14.154</ecNumber>
    </recommendedName>
    <alternativeName>
        <fullName evidence="20">CYPLI</fullName>
    </alternativeName>
    <alternativeName>
        <fullName evidence="22">Cytochrome P450 51</fullName>
    </alternativeName>
    <alternativeName>
        <fullName evidence="21">Cytochrome P450-LIA1</fullName>
    </alternativeName>
</protein>
<evidence type="ECO:0000256" key="10">
    <source>
        <dbReference type="ARBA" id="ARBA00023002"/>
    </source>
</evidence>
<evidence type="ECO:0000256" key="11">
    <source>
        <dbReference type="ARBA" id="ARBA00023004"/>
    </source>
</evidence>
<dbReference type="SUPFAM" id="SSF48264">
    <property type="entry name" value="Cytochrome P450"/>
    <property type="match status" value="1"/>
</dbReference>
<comment type="pathway">
    <text evidence="18">Steroid biosynthesis; zymosterol biosynthesis; zymosterol from lanosterol: step 1/6.</text>
</comment>
<feature type="chain" id="PRO_5032505550" description="Obtusifoliol 14-alpha demethylase" evidence="28">
    <location>
        <begin position="20"/>
        <end position="547"/>
    </location>
</feature>
<dbReference type="EC" id="1.14.14.154" evidence="19"/>
<dbReference type="InterPro" id="IPR002403">
    <property type="entry name" value="Cyt_P450_E_grp-IV"/>
</dbReference>
<evidence type="ECO:0000256" key="16">
    <source>
        <dbReference type="ARBA" id="ARBA00023166"/>
    </source>
</evidence>
<evidence type="ECO:0000256" key="18">
    <source>
        <dbReference type="ARBA" id="ARBA00037887"/>
    </source>
</evidence>
<keyword evidence="7" id="KW-0808">Transferase</keyword>
<dbReference type="FunFam" id="1.10.630.10:FF:000028">
    <property type="entry name" value="Cytochrome p450 51g1"/>
    <property type="match status" value="1"/>
</dbReference>
<evidence type="ECO:0000256" key="27">
    <source>
        <dbReference type="RuleBase" id="RU000461"/>
    </source>
</evidence>
<keyword evidence="6 26" id="KW-0349">Heme</keyword>
<dbReference type="GO" id="GO:0020037">
    <property type="term" value="F:heme binding"/>
    <property type="evidence" value="ECO:0007669"/>
    <property type="project" value="InterPro"/>
</dbReference>
<dbReference type="Gene3D" id="1.10.630.10">
    <property type="entry name" value="Cytochrome P450"/>
    <property type="match status" value="1"/>
</dbReference>
<proteinExistence type="evidence at protein level"/>
<evidence type="ECO:0000256" key="9">
    <source>
        <dbReference type="ARBA" id="ARBA00022955"/>
    </source>
</evidence>
<evidence type="ECO:0000256" key="24">
    <source>
        <dbReference type="ARBA" id="ARBA00058467"/>
    </source>
</evidence>
<keyword evidence="14" id="KW-0443">Lipid metabolism</keyword>
<evidence type="ECO:0000256" key="21">
    <source>
        <dbReference type="ARBA" id="ARBA00042513"/>
    </source>
</evidence>
<evidence type="ECO:0000256" key="4">
    <source>
        <dbReference type="ARBA" id="ARBA00022516"/>
    </source>
</evidence>
<keyword evidence="13 27" id="KW-0503">Monooxygenase</keyword>
<dbReference type="PROSITE" id="PS00086">
    <property type="entry name" value="CYTOCHROME_P450"/>
    <property type="match status" value="1"/>
</dbReference>
<dbReference type="CDD" id="cd11042">
    <property type="entry name" value="CYP51-like"/>
    <property type="match status" value="1"/>
</dbReference>
<dbReference type="GO" id="GO:0005506">
    <property type="term" value="F:iron ion binding"/>
    <property type="evidence" value="ECO:0007669"/>
    <property type="project" value="InterPro"/>
</dbReference>
<comment type="cofactor">
    <cofactor evidence="1 26">
        <name>heme</name>
        <dbReference type="ChEBI" id="CHEBI:30413"/>
    </cofactor>
</comment>
<dbReference type="GO" id="GO:0008168">
    <property type="term" value="F:methyltransferase activity"/>
    <property type="evidence" value="ECO:0007669"/>
    <property type="project" value="UniProtKB-KW"/>
</dbReference>
<dbReference type="PRINTS" id="PR00385">
    <property type="entry name" value="P450"/>
</dbReference>
<evidence type="ECO:0000256" key="7">
    <source>
        <dbReference type="ARBA" id="ARBA00022679"/>
    </source>
</evidence>
<dbReference type="GO" id="GO:0032259">
    <property type="term" value="P:methylation"/>
    <property type="evidence" value="ECO:0007669"/>
    <property type="project" value="UniProtKB-KW"/>
</dbReference>
<organism evidence="29 30">
    <name type="scientific">Zea mays</name>
    <name type="common">Maize</name>
    <dbReference type="NCBI Taxonomy" id="4577"/>
    <lineage>
        <taxon>Eukaryota</taxon>
        <taxon>Viridiplantae</taxon>
        <taxon>Streptophyta</taxon>
        <taxon>Embryophyta</taxon>
        <taxon>Tracheophyta</taxon>
        <taxon>Spermatophyta</taxon>
        <taxon>Magnoliopsida</taxon>
        <taxon>Liliopsida</taxon>
        <taxon>Poales</taxon>
        <taxon>Poaceae</taxon>
        <taxon>PACMAD clade</taxon>
        <taxon>Panicoideae</taxon>
        <taxon>Andropogonodae</taxon>
        <taxon>Andropogoneae</taxon>
        <taxon>Tripsacinae</taxon>
        <taxon>Zea</taxon>
    </lineage>
</organism>
<evidence type="ECO:0000256" key="8">
    <source>
        <dbReference type="ARBA" id="ARBA00022723"/>
    </source>
</evidence>
<dbReference type="Pfam" id="PF00067">
    <property type="entry name" value="p450"/>
    <property type="match status" value="1"/>
</dbReference>
<evidence type="ECO:0000256" key="28">
    <source>
        <dbReference type="SAM" id="SignalP"/>
    </source>
</evidence>
<dbReference type="GO" id="GO:0016020">
    <property type="term" value="C:membrane"/>
    <property type="evidence" value="ECO:0007669"/>
    <property type="project" value="UniProtKB-SubCell"/>
</dbReference>
<keyword evidence="10 27" id="KW-0560">Oxidoreductase</keyword>
<dbReference type="PRINTS" id="PR00465">
    <property type="entry name" value="EP450IV"/>
</dbReference>
<reference evidence="29" key="2">
    <citation type="submission" date="2019-07" db="EMBL/GenBank/DDBJ databases">
        <authorList>
            <person name="Seetharam A."/>
            <person name="Woodhouse M."/>
            <person name="Cannon E."/>
        </authorList>
    </citation>
    <scope>NUCLEOTIDE SEQUENCE [LARGE SCALE GENOMIC DNA]</scope>
    <source>
        <strain evidence="29">cv. B73</strain>
    </source>
</reference>
<evidence type="ECO:0000256" key="5">
    <source>
        <dbReference type="ARBA" id="ARBA00022603"/>
    </source>
</evidence>
<keyword evidence="31" id="KW-1267">Proteomics identification</keyword>
<comment type="similarity">
    <text evidence="3 27">Belongs to the cytochrome P450 family.</text>
</comment>
<comment type="function">
    <text evidence="24">Catalyzes the 14-alpha demethylation of obtusifoliol to 4 alpha-methyl-5 alpha-ergosta-8,14,24(28)-trien-3 beta-ol.</text>
</comment>
<comment type="catalytic activity">
    <reaction evidence="23">
        <text>a 14alpha-methyl steroid + 3 reduced [NADPH--hemoprotein reductase] + 3 O2 = a Delta(14) steroid + formate + 3 oxidized [NADPH--hemoprotein reductase] + 4 H2O + 4 H(+)</text>
        <dbReference type="Rhea" id="RHEA:54028"/>
        <dbReference type="Rhea" id="RHEA-COMP:11964"/>
        <dbReference type="Rhea" id="RHEA-COMP:11965"/>
        <dbReference type="ChEBI" id="CHEBI:15377"/>
        <dbReference type="ChEBI" id="CHEBI:15378"/>
        <dbReference type="ChEBI" id="CHEBI:15379"/>
        <dbReference type="ChEBI" id="CHEBI:15740"/>
        <dbReference type="ChEBI" id="CHEBI:57618"/>
        <dbReference type="ChEBI" id="CHEBI:58210"/>
        <dbReference type="ChEBI" id="CHEBI:138029"/>
        <dbReference type="ChEBI" id="CHEBI:138031"/>
        <dbReference type="EC" id="1.14.14.154"/>
    </reaction>
</comment>
<keyword evidence="28" id="KW-0732">Signal</keyword>
<gene>
    <name evidence="29" type="primary">LOC103635655</name>
</gene>
<dbReference type="GO" id="GO:0008398">
    <property type="term" value="F:sterol 14-demethylase activity"/>
    <property type="evidence" value="ECO:0007669"/>
    <property type="project" value="UniProtKB-EC"/>
</dbReference>
<evidence type="ECO:0000256" key="20">
    <source>
        <dbReference type="ARBA" id="ARBA00042370"/>
    </source>
</evidence>
<evidence type="ECO:0000256" key="12">
    <source>
        <dbReference type="ARBA" id="ARBA00023011"/>
    </source>
</evidence>
<reference evidence="30" key="1">
    <citation type="journal article" date="2009" name="Science">
        <title>The B73 maize genome: complexity, diversity, and dynamics.</title>
        <authorList>
            <person name="Schnable P.S."/>
            <person name="Ware D."/>
            <person name="Fulton R.S."/>
            <person name="Stein J.C."/>
            <person name="Wei F."/>
            <person name="Pasternak S."/>
            <person name="Liang C."/>
            <person name="Zhang J."/>
            <person name="Fulton L."/>
            <person name="Graves T.A."/>
            <person name="Minx P."/>
            <person name="Reily A.D."/>
            <person name="Courtney L."/>
            <person name="Kruchowski S.S."/>
            <person name="Tomlinson C."/>
            <person name="Strong C."/>
            <person name="Delehaunty K."/>
            <person name="Fronick C."/>
            <person name="Courtney B."/>
            <person name="Rock S.M."/>
            <person name="Belter E."/>
            <person name="Du F."/>
            <person name="Kim K."/>
            <person name="Abbott R.M."/>
            <person name="Cotton M."/>
            <person name="Levy A."/>
            <person name="Marchetto P."/>
            <person name="Ochoa K."/>
            <person name="Jackson S.M."/>
            <person name="Gillam B."/>
            <person name="Chen W."/>
            <person name="Yan L."/>
            <person name="Higginbotham J."/>
            <person name="Cardenas M."/>
            <person name="Waligorski J."/>
            <person name="Applebaum E."/>
            <person name="Phelps L."/>
            <person name="Falcone J."/>
            <person name="Kanchi K."/>
            <person name="Thane T."/>
            <person name="Scimone A."/>
            <person name="Thane N."/>
            <person name="Henke J."/>
            <person name="Wang T."/>
            <person name="Ruppert J."/>
            <person name="Shah N."/>
            <person name="Rotter K."/>
            <person name="Hodges J."/>
            <person name="Ingenthron E."/>
            <person name="Cordes M."/>
            <person name="Kohlberg S."/>
            <person name="Sgro J."/>
            <person name="Delgado B."/>
            <person name="Mead K."/>
            <person name="Chinwalla A."/>
            <person name="Leonard S."/>
            <person name="Crouse K."/>
            <person name="Collura K."/>
            <person name="Kudrna D."/>
            <person name="Currie J."/>
            <person name="He R."/>
            <person name="Angelova A."/>
            <person name="Rajasekar S."/>
            <person name="Mueller T."/>
            <person name="Lomeli R."/>
            <person name="Scara G."/>
            <person name="Ko A."/>
            <person name="Delaney K."/>
            <person name="Wissotski M."/>
            <person name="Lopez G."/>
            <person name="Campos D."/>
            <person name="Braidotti M."/>
            <person name="Ashley E."/>
            <person name="Golser W."/>
            <person name="Kim H."/>
            <person name="Lee S."/>
            <person name="Lin J."/>
            <person name="Dujmic Z."/>
            <person name="Kim W."/>
            <person name="Talag J."/>
            <person name="Zuccolo A."/>
            <person name="Fan C."/>
            <person name="Sebastian A."/>
            <person name="Kramer M."/>
            <person name="Spiegel L."/>
            <person name="Nascimento L."/>
            <person name="Zutavern T."/>
            <person name="Miller B."/>
            <person name="Ambroise C."/>
            <person name="Muller S."/>
            <person name="Spooner W."/>
            <person name="Narechania A."/>
            <person name="Ren L."/>
            <person name="Wei S."/>
            <person name="Kumari S."/>
            <person name="Faga B."/>
            <person name="Levy M.J."/>
            <person name="McMahan L."/>
            <person name="Van Buren P."/>
            <person name="Vaughn M.W."/>
            <person name="Ying K."/>
            <person name="Yeh C.-T."/>
            <person name="Emrich S.J."/>
            <person name="Jia Y."/>
            <person name="Kalyanaraman A."/>
            <person name="Hsia A.-P."/>
            <person name="Barbazuk W.B."/>
            <person name="Baucom R.S."/>
            <person name="Brutnell T.P."/>
            <person name="Carpita N.C."/>
            <person name="Chaparro C."/>
            <person name="Chia J.-M."/>
            <person name="Deragon J.-M."/>
            <person name="Estill J.C."/>
            <person name="Fu Y."/>
            <person name="Jeddeloh J.A."/>
            <person name="Han Y."/>
            <person name="Lee H."/>
            <person name="Li P."/>
            <person name="Lisch D.R."/>
            <person name="Liu S."/>
            <person name="Liu Z."/>
            <person name="Nagel D.H."/>
            <person name="McCann M.C."/>
            <person name="SanMiguel P."/>
            <person name="Myers A.M."/>
            <person name="Nettleton D."/>
            <person name="Nguyen J."/>
            <person name="Penning B.W."/>
            <person name="Ponnala L."/>
            <person name="Schneider K.L."/>
            <person name="Schwartz D.C."/>
            <person name="Sharma A."/>
            <person name="Soderlund C."/>
            <person name="Springer N.M."/>
            <person name="Sun Q."/>
            <person name="Wang H."/>
            <person name="Waterman M."/>
            <person name="Westerman R."/>
            <person name="Wolfgruber T.K."/>
            <person name="Yang L."/>
            <person name="Yu Y."/>
            <person name="Zhang L."/>
            <person name="Zhou S."/>
            <person name="Zhu Q."/>
            <person name="Bennetzen J.L."/>
            <person name="Dawe R.K."/>
            <person name="Jiang J."/>
            <person name="Jiang N."/>
            <person name="Presting G.G."/>
            <person name="Wessler S.R."/>
            <person name="Aluru S."/>
            <person name="Martienssen R.A."/>
            <person name="Clifton S.W."/>
            <person name="McCombie W.R."/>
            <person name="Wing R.A."/>
            <person name="Wilson R.K."/>
        </authorList>
    </citation>
    <scope>NUCLEOTIDE SEQUENCE [LARGE SCALE GENOMIC DNA]</scope>
    <source>
        <strain evidence="30">cv. B73</strain>
    </source>
</reference>
<reference evidence="29" key="3">
    <citation type="submission" date="2021-05" db="UniProtKB">
        <authorList>
            <consortium name="EnsemblPlants"/>
        </authorList>
    </citation>
    <scope>IDENTIFICATION</scope>
    <source>
        <strain evidence="29">cv. B73</strain>
    </source>
</reference>
<comment type="subcellular location">
    <subcellularLocation>
        <location evidence="2">Membrane</location>
        <topology evidence="2">Single-pass membrane protein</topology>
    </subcellularLocation>
</comment>
<sequence length="547" mass="62106">MVAAFFWFLLRLSSSFLLALVNPPHYICGSCRSYTSSTWLAPSITDYSDMDAVWFTVSFLAIAAIATKIIAKRRATTSAPRSTIPAPPVVEGRSLVRFVHTLFTKGLRATIHDEHARMGSVFTVSFLGLMKTTFLVGPDVLNHFYNGPESDINHGNMLDFMVPMFGKEVGYGVDFATRYEQIRFYSDPLKRPSKLRIHVDPIVQEVEGYFAKWGEEGTVDLKHEFSQLLMLISSRCLLGKEVREKMFDEMHALFHELKSGMRLSSVLFPYAPTPTNRRRDRARAKLLKIFSEVVRSRRRRGEEEKEKEEDVLQSLIDSRYKDGRATTEEEVTGMIILLVFGGMDTSTLASTWTGARLLSTPAAMAAAVEEQRRILTDHGHGDRVGYSEFMQMTTLHWSIKEALRMHPPSAVFFRKARRSFGVRTRDGREYEVPGGHTVASPVLFNSHLPSVYKDPDVYDPTRFGPGREEDRAGGKFTYEAFSCGRHSCVGEAYAYLQIKVMLSHLLRNFQLELVSPFPQTDWGKLVPEPKGKVMVRYKRQRLLSVPS</sequence>
<dbReference type="GO" id="GO:0016491">
    <property type="term" value="F:oxidoreductase activity"/>
    <property type="evidence" value="ECO:0000318"/>
    <property type="project" value="GO_Central"/>
</dbReference>
<evidence type="ECO:0000313" key="29">
    <source>
        <dbReference type="EnsemblPlants" id="Zm00001eb349320_P001"/>
    </source>
</evidence>
<evidence type="ECO:0000256" key="2">
    <source>
        <dbReference type="ARBA" id="ARBA00004167"/>
    </source>
</evidence>
<evidence type="ECO:0000256" key="6">
    <source>
        <dbReference type="ARBA" id="ARBA00022617"/>
    </source>
</evidence>
<keyword evidence="15" id="KW-0472">Membrane</keyword>
<evidence type="ECO:0000256" key="3">
    <source>
        <dbReference type="ARBA" id="ARBA00010617"/>
    </source>
</evidence>
<evidence type="ECO:0000256" key="22">
    <source>
        <dbReference type="ARBA" id="ARBA00042983"/>
    </source>
</evidence>
<dbReference type="InterPro" id="IPR050529">
    <property type="entry name" value="CYP450_sterol_14alpha_dmase"/>
</dbReference>
<evidence type="ECO:0007829" key="31">
    <source>
        <dbReference type="PeptideAtlas" id="A0A804QQM8"/>
    </source>
</evidence>
<evidence type="ECO:0000256" key="25">
    <source>
        <dbReference type="ARBA" id="ARBA00072797"/>
    </source>
</evidence>
<evidence type="ECO:0000256" key="14">
    <source>
        <dbReference type="ARBA" id="ARBA00023098"/>
    </source>
</evidence>
<evidence type="ECO:0000256" key="13">
    <source>
        <dbReference type="ARBA" id="ARBA00023033"/>
    </source>
</evidence>
<dbReference type="InterPro" id="IPR036396">
    <property type="entry name" value="Cyt_P450_sf"/>
</dbReference>
<name>A0A804QQM8_MAIZE</name>
<keyword evidence="9" id="KW-0752">Steroid biosynthesis</keyword>
<keyword evidence="30" id="KW-1185">Reference proteome</keyword>
<accession>A0A804QQM8</accession>